<reference evidence="1 2" key="1">
    <citation type="journal article" date="2019" name="Environ. Microbiol.">
        <title>An active ?-lactamase is a part of an orchestrated cell wall stress resistance network of Bacillus subtilis and related rhizosphere species.</title>
        <authorList>
            <person name="Bucher T."/>
            <person name="Keren-Paz A."/>
            <person name="Hausser J."/>
            <person name="Olender T."/>
            <person name="Cytryn E."/>
            <person name="Kolodkin-Gal I."/>
        </authorList>
    </citation>
    <scope>NUCLEOTIDE SEQUENCE [LARGE SCALE GENOMIC DNA]</scope>
    <source>
        <strain evidence="1 2">I4</strain>
    </source>
</reference>
<dbReference type="EMBL" id="SZNT01000019">
    <property type="protein sequence ID" value="TKH15462.1"/>
    <property type="molecule type" value="Genomic_DNA"/>
</dbReference>
<dbReference type="Proteomes" id="UP000309170">
    <property type="component" value="Unassembled WGS sequence"/>
</dbReference>
<organism evidence="1 2">
    <name type="scientific">Peribacillus simplex</name>
    <dbReference type="NCBI Taxonomy" id="1478"/>
    <lineage>
        <taxon>Bacteria</taxon>
        <taxon>Bacillati</taxon>
        <taxon>Bacillota</taxon>
        <taxon>Bacilli</taxon>
        <taxon>Bacillales</taxon>
        <taxon>Bacillaceae</taxon>
        <taxon>Peribacillus</taxon>
    </lineage>
</organism>
<evidence type="ECO:0000313" key="1">
    <source>
        <dbReference type="EMBL" id="TKH15462.1"/>
    </source>
</evidence>
<evidence type="ECO:0000313" key="2">
    <source>
        <dbReference type="Proteomes" id="UP000309170"/>
    </source>
</evidence>
<gene>
    <name evidence="1" type="ORF">FC678_02090</name>
</gene>
<sequence length="207" mass="25137">NHSVVPNYKVDDKEVSFEIYISPKQEVCIIGKLDNNYICWCSITTISDYENNSAIFQYVSNLQTKTISNDYKALGDRYKEVKNWHRMQISKRPYQDQYLYYSPVNSSFFTESKFFAREIDIFYKQERAKCDYRLIDDAYITILKRYKSILNKENQEYSYYYEMNPLIRIIKDESYIKLCPISEIRQLYLECLERCNDLYNRYMTEVR</sequence>
<name>A0A9X8ZLI7_9BACI</name>
<protein>
    <submittedName>
        <fullName evidence="1">Uncharacterized protein</fullName>
    </submittedName>
</protein>
<proteinExistence type="predicted"/>
<feature type="non-terminal residue" evidence="1">
    <location>
        <position position="1"/>
    </location>
</feature>
<dbReference type="AlphaFoldDB" id="A0A9X8ZLI7"/>
<accession>A0A9X8ZLI7</accession>
<comment type="caution">
    <text evidence="1">The sequence shown here is derived from an EMBL/GenBank/DDBJ whole genome shotgun (WGS) entry which is preliminary data.</text>
</comment>
<dbReference type="RefSeq" id="WP_137023107.1">
    <property type="nucleotide sequence ID" value="NZ_SZNT01000019.1"/>
</dbReference>